<dbReference type="InterPro" id="IPR053136">
    <property type="entry name" value="UTP_pyrophosphatase-like"/>
</dbReference>
<dbReference type="Proteomes" id="UP000231056">
    <property type="component" value="Unassembled WGS sequence"/>
</dbReference>
<proteinExistence type="predicted"/>
<dbReference type="GO" id="GO:0016787">
    <property type="term" value="F:hydrolase activity"/>
    <property type="evidence" value="ECO:0007669"/>
    <property type="project" value="UniProtKB-KW"/>
</dbReference>
<dbReference type="PANTHER" id="PTHR30399">
    <property type="entry name" value="UNCHARACTERIZED PROTEIN YGJP"/>
    <property type="match status" value="1"/>
</dbReference>
<dbReference type="Gene3D" id="3.30.2010.10">
    <property type="entry name" value="Metalloproteases ('zincins'), catalytic domain"/>
    <property type="match status" value="1"/>
</dbReference>
<reference evidence="2 3" key="1">
    <citation type="submission" date="2017-09" db="EMBL/GenBank/DDBJ databases">
        <title>Depth-based differentiation of microbial function through sediment-hosted aquifers and enrichment of novel symbionts in the deep terrestrial subsurface.</title>
        <authorList>
            <person name="Probst A.J."/>
            <person name="Ladd B."/>
            <person name="Jarett J.K."/>
            <person name="Geller-Mcgrath D.E."/>
            <person name="Sieber C.M."/>
            <person name="Emerson J.B."/>
            <person name="Anantharaman K."/>
            <person name="Thomas B.C."/>
            <person name="Malmstrom R."/>
            <person name="Stieglmeier M."/>
            <person name="Klingl A."/>
            <person name="Woyke T."/>
            <person name="Ryan C.M."/>
            <person name="Banfield J.F."/>
        </authorList>
    </citation>
    <scope>NUCLEOTIDE SEQUENCE [LARGE SCALE GENOMIC DNA]</scope>
    <source>
        <strain evidence="2">CG11_big_fil_rev_8_21_14_0_20_36_8</strain>
    </source>
</reference>
<accession>A0A2M6IU62</accession>
<feature type="domain" description="YgjP-like metallopeptidase" evidence="1">
    <location>
        <begin position="80"/>
        <end position="178"/>
    </location>
</feature>
<dbReference type="CDD" id="cd07344">
    <property type="entry name" value="M48_yhfN_like"/>
    <property type="match status" value="1"/>
</dbReference>
<name>A0A2M6IU62_9BACT</name>
<dbReference type="EMBL" id="PCVM01000073">
    <property type="protein sequence ID" value="PIQ73315.1"/>
    <property type="molecule type" value="Genomic_DNA"/>
</dbReference>
<sequence>MNKKKNTQFLVKNSDRAKRLRLAVYSDTQVVITVPKGASKILVEKFIVQKSEWIEEKVAYFSQFKNKQITKTSEADFVKYKSEALKLATERVEYFNQFYGFSFNQITVKNQKTRWGSCSTRGNINFNYKIIFLPEAVRDYIVVHELCHLKEFNHSRKFWNLISKTIPELSEIRNSLRKWEMTVQ</sequence>
<evidence type="ECO:0000259" key="1">
    <source>
        <dbReference type="Pfam" id="PF01863"/>
    </source>
</evidence>
<dbReference type="Pfam" id="PF01863">
    <property type="entry name" value="YgjP-like"/>
    <property type="match status" value="2"/>
</dbReference>
<evidence type="ECO:0000313" key="2">
    <source>
        <dbReference type="EMBL" id="PIQ73315.1"/>
    </source>
</evidence>
<dbReference type="PANTHER" id="PTHR30399:SF1">
    <property type="entry name" value="UTP PYROPHOSPHATASE"/>
    <property type="match status" value="1"/>
</dbReference>
<organism evidence="2 3">
    <name type="scientific">Candidatus Roizmanbacteria bacterium CG11_big_fil_rev_8_21_14_0_20_36_8</name>
    <dbReference type="NCBI Taxonomy" id="1974856"/>
    <lineage>
        <taxon>Bacteria</taxon>
        <taxon>Candidatus Roizmaniibacteriota</taxon>
    </lineage>
</organism>
<keyword evidence="2" id="KW-0378">Hydrolase</keyword>
<comment type="caution">
    <text evidence="2">The sequence shown here is derived from an EMBL/GenBank/DDBJ whole genome shotgun (WGS) entry which is preliminary data.</text>
</comment>
<gene>
    <name evidence="2" type="ORF">COV58_03220</name>
</gene>
<dbReference type="InterPro" id="IPR002725">
    <property type="entry name" value="YgjP-like_metallopeptidase"/>
</dbReference>
<dbReference type="AlphaFoldDB" id="A0A2M6IU62"/>
<protein>
    <submittedName>
        <fullName evidence="2">Metal-dependent hydrolase</fullName>
    </submittedName>
</protein>
<feature type="domain" description="YgjP-like metallopeptidase" evidence="1">
    <location>
        <begin position="18"/>
        <end position="67"/>
    </location>
</feature>
<evidence type="ECO:0000313" key="3">
    <source>
        <dbReference type="Proteomes" id="UP000231056"/>
    </source>
</evidence>